<dbReference type="InterPro" id="IPR023827">
    <property type="entry name" value="Peptidase_S8_Asp-AS"/>
</dbReference>
<keyword evidence="1" id="KW-0378">Hydrolase</keyword>
<keyword evidence="3" id="KW-0560">Oxidoreductase</keyword>
<organism evidence="5 6">
    <name type="scientific">Extremus antarcticus</name>
    <dbReference type="NCBI Taxonomy" id="702011"/>
    <lineage>
        <taxon>Eukaryota</taxon>
        <taxon>Fungi</taxon>
        <taxon>Dikarya</taxon>
        <taxon>Ascomycota</taxon>
        <taxon>Pezizomycotina</taxon>
        <taxon>Dothideomycetes</taxon>
        <taxon>Dothideomycetidae</taxon>
        <taxon>Mycosphaerellales</taxon>
        <taxon>Extremaceae</taxon>
        <taxon>Extremus</taxon>
    </lineage>
</organism>
<gene>
    <name evidence="5" type="ORF">LTR09_008075</name>
</gene>
<dbReference type="Pfam" id="PF05368">
    <property type="entry name" value="NmrA"/>
    <property type="match status" value="1"/>
</dbReference>
<evidence type="ECO:0000313" key="6">
    <source>
        <dbReference type="Proteomes" id="UP001271007"/>
    </source>
</evidence>
<comment type="caution">
    <text evidence="5">The sequence shown here is derived from an EMBL/GenBank/DDBJ whole genome shotgun (WGS) entry which is preliminary data.</text>
</comment>
<dbReference type="PANTHER" id="PTHR47706">
    <property type="entry name" value="NMRA-LIKE FAMILY PROTEIN"/>
    <property type="match status" value="1"/>
</dbReference>
<proteinExistence type="predicted"/>
<dbReference type="InterPro" id="IPR008030">
    <property type="entry name" value="NmrA-like"/>
</dbReference>
<reference evidence="5" key="1">
    <citation type="submission" date="2023-04" db="EMBL/GenBank/DDBJ databases">
        <title>Black Yeasts Isolated from many extreme environments.</title>
        <authorList>
            <person name="Coleine C."/>
            <person name="Stajich J.E."/>
            <person name="Selbmann L."/>
        </authorList>
    </citation>
    <scope>NUCLEOTIDE SEQUENCE</scope>
    <source>
        <strain evidence="5">CCFEE 5312</strain>
    </source>
</reference>
<dbReference type="PROSITE" id="PS00136">
    <property type="entry name" value="SUBTILASE_ASP"/>
    <property type="match status" value="1"/>
</dbReference>
<evidence type="ECO:0000256" key="3">
    <source>
        <dbReference type="ARBA" id="ARBA00023002"/>
    </source>
</evidence>
<accession>A0AAJ0DI97</accession>
<dbReference type="Proteomes" id="UP001271007">
    <property type="component" value="Unassembled WGS sequence"/>
</dbReference>
<dbReference type="PANTHER" id="PTHR47706:SF7">
    <property type="entry name" value="CIPA-LIKE, PUTATIVE (AFU_ORTHOLOGUE AFUA_1G01630)-RELATED"/>
    <property type="match status" value="1"/>
</dbReference>
<dbReference type="EMBL" id="JAWDJX010000030">
    <property type="protein sequence ID" value="KAK3050709.1"/>
    <property type="molecule type" value="Genomic_DNA"/>
</dbReference>
<dbReference type="GO" id="GO:0016491">
    <property type="term" value="F:oxidoreductase activity"/>
    <property type="evidence" value="ECO:0007669"/>
    <property type="project" value="UniProtKB-KW"/>
</dbReference>
<dbReference type="InterPro" id="IPR045312">
    <property type="entry name" value="PCBER-like"/>
</dbReference>
<evidence type="ECO:0000256" key="2">
    <source>
        <dbReference type="ARBA" id="ARBA00022857"/>
    </source>
</evidence>
<dbReference type="SUPFAM" id="SSF51735">
    <property type="entry name" value="NAD(P)-binding Rossmann-fold domains"/>
    <property type="match status" value="1"/>
</dbReference>
<dbReference type="CDD" id="cd05259">
    <property type="entry name" value="PCBER_SDR_a"/>
    <property type="match status" value="1"/>
</dbReference>
<keyword evidence="6" id="KW-1185">Reference proteome</keyword>
<dbReference type="InterPro" id="IPR036291">
    <property type="entry name" value="NAD(P)-bd_dom_sf"/>
</dbReference>
<dbReference type="AlphaFoldDB" id="A0AAJ0DI97"/>
<keyword evidence="2" id="KW-0521">NADP</keyword>
<evidence type="ECO:0000256" key="1">
    <source>
        <dbReference type="ARBA" id="ARBA00022801"/>
    </source>
</evidence>
<dbReference type="InterPro" id="IPR051609">
    <property type="entry name" value="NmrA/Isoflavone_reductase-like"/>
</dbReference>
<protein>
    <recommendedName>
        <fullName evidence="4">NmrA-like domain-containing protein</fullName>
    </recommendedName>
</protein>
<feature type="domain" description="NmrA-like" evidence="4">
    <location>
        <begin position="19"/>
        <end position="152"/>
    </location>
</feature>
<evidence type="ECO:0000259" key="4">
    <source>
        <dbReference type="Pfam" id="PF05368"/>
    </source>
</evidence>
<sequence>MSPKYTKDQPFGFNNYVTNIAIVGATGSVGEYITKHLLATGKHTVTAITREDSKSTMPPGVKVAKIKYDQPDSIVKALQGQQALIITMKTGQNEASKRLIAAAAKANVPWVVPNEFGPDFATRSDMGQDSGLLAAVIPVREAVQEHGVSSFIGQVSGFWYEYSLATAPQAYGFDFKNKTVTFLDDGLTKMNTSTWEQCGRALASLFSLPQYPQDTKDESVTISRWANDVVRVESFFVSQRDMLDSILRVTGEKESDWTIKYQPAQERWEEGDAMLKEGGAKFVQGYIQKMYSRVFYKDGSGDFSDKLDNEHLGLPKEDFDEATKRAVDMVESGYNYFARG</sequence>
<evidence type="ECO:0000313" key="5">
    <source>
        <dbReference type="EMBL" id="KAK3050709.1"/>
    </source>
</evidence>
<dbReference type="GO" id="GO:0016787">
    <property type="term" value="F:hydrolase activity"/>
    <property type="evidence" value="ECO:0007669"/>
    <property type="project" value="UniProtKB-KW"/>
</dbReference>
<dbReference type="Gene3D" id="3.40.50.720">
    <property type="entry name" value="NAD(P)-binding Rossmann-like Domain"/>
    <property type="match status" value="1"/>
</dbReference>
<name>A0AAJ0DI97_9PEZI</name>